<feature type="region of interest" description="Disordered" evidence="2">
    <location>
        <begin position="218"/>
        <end position="256"/>
    </location>
</feature>
<keyword evidence="1" id="KW-0863">Zinc-finger</keyword>
<dbReference type="Gene3D" id="3.30.40.10">
    <property type="entry name" value="Zinc/RING finger domain, C3HC4 (zinc finger)"/>
    <property type="match status" value="1"/>
</dbReference>
<accession>A0AAV7E5C6</accession>
<feature type="region of interest" description="Disordered" evidence="2">
    <location>
        <begin position="396"/>
        <end position="442"/>
    </location>
</feature>
<dbReference type="InterPro" id="IPR044274">
    <property type="entry name" value="RFI2"/>
</dbReference>
<dbReference type="SUPFAM" id="SSF57850">
    <property type="entry name" value="RING/U-box"/>
    <property type="match status" value="1"/>
</dbReference>
<feature type="compositionally biased region" description="Polar residues" evidence="2">
    <location>
        <begin position="418"/>
        <end position="430"/>
    </location>
</feature>
<dbReference type="Proteomes" id="UP000825729">
    <property type="component" value="Unassembled WGS sequence"/>
</dbReference>
<feature type="compositionally biased region" description="Polar residues" evidence="2">
    <location>
        <begin position="397"/>
        <end position="408"/>
    </location>
</feature>
<evidence type="ECO:0000259" key="3">
    <source>
        <dbReference type="PROSITE" id="PS50089"/>
    </source>
</evidence>
<dbReference type="GO" id="GO:0004842">
    <property type="term" value="F:ubiquitin-protein transferase activity"/>
    <property type="evidence" value="ECO:0007669"/>
    <property type="project" value="InterPro"/>
</dbReference>
<comment type="caution">
    <text evidence="4">The sequence shown here is derived from an EMBL/GenBank/DDBJ whole genome shotgun (WGS) entry which is preliminary data.</text>
</comment>
<feature type="region of interest" description="Disordered" evidence="2">
    <location>
        <begin position="289"/>
        <end position="366"/>
    </location>
</feature>
<dbReference type="GO" id="GO:0008270">
    <property type="term" value="F:zinc ion binding"/>
    <property type="evidence" value="ECO:0007669"/>
    <property type="project" value="UniProtKB-KW"/>
</dbReference>
<dbReference type="InterPro" id="IPR001841">
    <property type="entry name" value="Znf_RING"/>
</dbReference>
<gene>
    <name evidence="4" type="ORF">H6P81_015129</name>
</gene>
<dbReference type="InterPro" id="IPR013083">
    <property type="entry name" value="Znf_RING/FYVE/PHD"/>
</dbReference>
<dbReference type="Pfam" id="PF13639">
    <property type="entry name" value="zf-RING_2"/>
    <property type="match status" value="1"/>
</dbReference>
<evidence type="ECO:0000313" key="4">
    <source>
        <dbReference type="EMBL" id="KAG9443789.1"/>
    </source>
</evidence>
<protein>
    <recommendedName>
        <fullName evidence="3">RING-type domain-containing protein</fullName>
    </recommendedName>
</protein>
<evidence type="ECO:0000256" key="2">
    <source>
        <dbReference type="SAM" id="MobiDB-lite"/>
    </source>
</evidence>
<keyword evidence="1" id="KW-0862">Zinc</keyword>
<dbReference type="PROSITE" id="PS50089">
    <property type="entry name" value="ZF_RING_2"/>
    <property type="match status" value="1"/>
</dbReference>
<evidence type="ECO:0000256" key="1">
    <source>
        <dbReference type="PROSITE-ProRule" id="PRU00175"/>
    </source>
</evidence>
<evidence type="ECO:0000313" key="5">
    <source>
        <dbReference type="Proteomes" id="UP000825729"/>
    </source>
</evidence>
<feature type="compositionally biased region" description="Polar residues" evidence="2">
    <location>
        <begin position="227"/>
        <end position="245"/>
    </location>
</feature>
<reference evidence="4 5" key="1">
    <citation type="submission" date="2021-07" db="EMBL/GenBank/DDBJ databases">
        <title>The Aristolochia fimbriata genome: insights into angiosperm evolution, floral development and chemical biosynthesis.</title>
        <authorList>
            <person name="Jiao Y."/>
        </authorList>
    </citation>
    <scope>NUCLEOTIDE SEQUENCE [LARGE SCALE GENOMIC DNA]</scope>
    <source>
        <strain evidence="4">IBCAS-2021</strain>
        <tissue evidence="4">Leaf</tissue>
    </source>
</reference>
<sequence length="442" mass="47868">MGLGKTDLCDDRGGDEVAVVASAVSCSICLDAVTDNGDRSTAKLQCGHEFHLDCIGSAFNAKGLMQCPNCRKIEKGQWLYANGYRSFPEFTMDDWTHDEDLYDLSFSEMPFGVHWCPFSGLTRLPSSFEEGESPSTAFHELFGPHPLFGEHAAASSAAHSCPYVAYFQPLQPSSSSNPAESASDGPPFHHQWGSVTGPGDVPTSHAFPSVDIHYHGWEHHSPPYSPPNSRINGADQASVSSTTLRPTRPESDGLPRTGSFIHPFLLGHGSASRASSSVLSSVMPPYLGNGRGPPRVQNLRAYPQQPGSSGIRPPPVFSGARRSNGPRGVASVAAPSSSDHSGYYVLPPPSGSSGRSIQETQNPGGNRFYAWERDRFAPYPLVPVDRESSWWGPFHQGATSGSDSSSRNGFWHRHTSERSSSQGRSENPSYQPIHLSQMHPYL</sequence>
<organism evidence="4 5">
    <name type="scientific">Aristolochia fimbriata</name>
    <name type="common">White veined hardy Dutchman's pipe vine</name>
    <dbReference type="NCBI Taxonomy" id="158543"/>
    <lineage>
        <taxon>Eukaryota</taxon>
        <taxon>Viridiplantae</taxon>
        <taxon>Streptophyta</taxon>
        <taxon>Embryophyta</taxon>
        <taxon>Tracheophyta</taxon>
        <taxon>Spermatophyta</taxon>
        <taxon>Magnoliopsida</taxon>
        <taxon>Magnoliidae</taxon>
        <taxon>Piperales</taxon>
        <taxon>Aristolochiaceae</taxon>
        <taxon>Aristolochia</taxon>
    </lineage>
</organism>
<name>A0AAV7E5C6_ARIFI</name>
<dbReference type="SMART" id="SM00184">
    <property type="entry name" value="RING"/>
    <property type="match status" value="1"/>
</dbReference>
<dbReference type="PANTHER" id="PTHR46798:SF3">
    <property type="entry name" value="RING FINGER FAMILY PROTEIN"/>
    <property type="match status" value="1"/>
</dbReference>
<keyword evidence="1" id="KW-0479">Metal-binding</keyword>
<feature type="domain" description="RING-type" evidence="3">
    <location>
        <begin position="26"/>
        <end position="71"/>
    </location>
</feature>
<dbReference type="EMBL" id="JAINDJ010000006">
    <property type="protein sequence ID" value="KAG9443789.1"/>
    <property type="molecule type" value="Genomic_DNA"/>
</dbReference>
<feature type="compositionally biased region" description="Low complexity" evidence="2">
    <location>
        <begin position="174"/>
        <end position="183"/>
    </location>
</feature>
<proteinExistence type="predicted"/>
<dbReference type="PANTHER" id="PTHR46798">
    <property type="entry name" value="OS09G0511500 PROTEIN"/>
    <property type="match status" value="1"/>
</dbReference>
<dbReference type="AlphaFoldDB" id="A0AAV7E5C6"/>
<feature type="region of interest" description="Disordered" evidence="2">
    <location>
        <begin position="174"/>
        <end position="204"/>
    </location>
</feature>
<feature type="compositionally biased region" description="Polar residues" evidence="2">
    <location>
        <begin position="351"/>
        <end position="364"/>
    </location>
</feature>
<keyword evidence="5" id="KW-1185">Reference proteome</keyword>